<name>A0A386HMD2_9BACT</name>
<feature type="domain" description="DNA methylase adenine-specific" evidence="11">
    <location>
        <begin position="133"/>
        <end position="458"/>
    </location>
</feature>
<dbReference type="GO" id="GO:0032259">
    <property type="term" value="P:methylation"/>
    <property type="evidence" value="ECO:0007669"/>
    <property type="project" value="UniProtKB-KW"/>
</dbReference>
<dbReference type="RefSeq" id="WP_119985451.1">
    <property type="nucleotide sequence ID" value="NZ_CP032489.1"/>
</dbReference>
<dbReference type="KEGG" id="ark:D6B99_04300"/>
<dbReference type="PRINTS" id="PR00507">
    <property type="entry name" value="N12N6MTFRASE"/>
</dbReference>
<dbReference type="SUPFAM" id="SSF116734">
    <property type="entry name" value="DNA methylase specificity domain"/>
    <property type="match status" value="2"/>
</dbReference>
<dbReference type="SUPFAM" id="SSF53335">
    <property type="entry name" value="S-adenosyl-L-methionine-dependent methyltransferases"/>
    <property type="match status" value="1"/>
</dbReference>
<keyword evidence="13" id="KW-1185">Reference proteome</keyword>
<evidence type="ECO:0000256" key="6">
    <source>
        <dbReference type="ARBA" id="ARBA00022691"/>
    </source>
</evidence>
<dbReference type="InterPro" id="IPR002052">
    <property type="entry name" value="DNA_methylase_N6_adenine_CS"/>
</dbReference>
<dbReference type="InterPro" id="IPR000055">
    <property type="entry name" value="Restrct_endonuc_typeI_TRD"/>
</dbReference>
<keyword evidence="4" id="KW-0489">Methyltransferase</keyword>
<dbReference type="PANTHER" id="PTHR42933:SF3">
    <property type="entry name" value="TYPE I RESTRICTION ENZYME MJAVIII METHYLASE SUBUNIT"/>
    <property type="match status" value="1"/>
</dbReference>
<comment type="catalytic activity">
    <reaction evidence="9">
        <text>a 2'-deoxyadenosine in DNA + S-adenosyl-L-methionine = an N(6)-methyl-2'-deoxyadenosine in DNA + S-adenosyl-L-homocysteine + H(+)</text>
        <dbReference type="Rhea" id="RHEA:15197"/>
        <dbReference type="Rhea" id="RHEA-COMP:12418"/>
        <dbReference type="Rhea" id="RHEA-COMP:12419"/>
        <dbReference type="ChEBI" id="CHEBI:15378"/>
        <dbReference type="ChEBI" id="CHEBI:57856"/>
        <dbReference type="ChEBI" id="CHEBI:59789"/>
        <dbReference type="ChEBI" id="CHEBI:90615"/>
        <dbReference type="ChEBI" id="CHEBI:90616"/>
        <dbReference type="EC" id="2.1.1.72"/>
    </reaction>
</comment>
<dbReference type="GO" id="GO:0003677">
    <property type="term" value="F:DNA binding"/>
    <property type="evidence" value="ECO:0007669"/>
    <property type="project" value="UniProtKB-KW"/>
</dbReference>
<dbReference type="GO" id="GO:0009307">
    <property type="term" value="P:DNA restriction-modification system"/>
    <property type="evidence" value="ECO:0007669"/>
    <property type="project" value="UniProtKB-KW"/>
</dbReference>
<dbReference type="InterPro" id="IPR029063">
    <property type="entry name" value="SAM-dependent_MTases_sf"/>
</dbReference>
<keyword evidence="12" id="KW-0378">Hydrolase</keyword>
<accession>A0A386HMD2</accession>
<dbReference type="Gene3D" id="1.20.1260.30">
    <property type="match status" value="1"/>
</dbReference>
<dbReference type="GO" id="GO:0009007">
    <property type="term" value="F:site-specific DNA-methyltransferase (adenine-specific) activity"/>
    <property type="evidence" value="ECO:0007669"/>
    <property type="project" value="UniProtKB-EC"/>
</dbReference>
<dbReference type="Pfam" id="PF01420">
    <property type="entry name" value="Methylase_S"/>
    <property type="match status" value="2"/>
</dbReference>
<evidence type="ECO:0000256" key="2">
    <source>
        <dbReference type="ARBA" id="ARBA00010923"/>
    </source>
</evidence>
<evidence type="ECO:0000256" key="9">
    <source>
        <dbReference type="ARBA" id="ARBA00047942"/>
    </source>
</evidence>
<evidence type="ECO:0000259" key="10">
    <source>
        <dbReference type="Pfam" id="PF01420"/>
    </source>
</evidence>
<dbReference type="EMBL" id="CP032489">
    <property type="protein sequence ID" value="AYD46903.1"/>
    <property type="molecule type" value="Genomic_DNA"/>
</dbReference>
<keyword evidence="12" id="KW-0255">Endonuclease</keyword>
<feature type="domain" description="Type I restriction modification DNA specificity" evidence="10">
    <location>
        <begin position="459"/>
        <end position="623"/>
    </location>
</feature>
<keyword evidence="12" id="KW-0540">Nuclease</keyword>
<keyword evidence="5" id="KW-0808">Transferase</keyword>
<evidence type="ECO:0000259" key="11">
    <source>
        <dbReference type="Pfam" id="PF02384"/>
    </source>
</evidence>
<gene>
    <name evidence="12" type="ORF">D6B99_04300</name>
</gene>
<evidence type="ECO:0000256" key="1">
    <source>
        <dbReference type="ARBA" id="ARBA00006594"/>
    </source>
</evidence>
<evidence type="ECO:0000313" key="12">
    <source>
        <dbReference type="EMBL" id="AYD46903.1"/>
    </source>
</evidence>
<keyword evidence="8" id="KW-0238">DNA-binding</keyword>
<comment type="similarity">
    <text evidence="1">Belongs to the N(4)/N(6)-methyltransferase family.</text>
</comment>
<comment type="similarity">
    <text evidence="2">Belongs to the type-I restriction system S methylase family.</text>
</comment>
<evidence type="ECO:0000256" key="3">
    <source>
        <dbReference type="ARBA" id="ARBA00011900"/>
    </source>
</evidence>
<organism evidence="12 13">
    <name type="scientific">Arachidicoccus soli</name>
    <dbReference type="NCBI Taxonomy" id="2341117"/>
    <lineage>
        <taxon>Bacteria</taxon>
        <taxon>Pseudomonadati</taxon>
        <taxon>Bacteroidota</taxon>
        <taxon>Chitinophagia</taxon>
        <taxon>Chitinophagales</taxon>
        <taxon>Chitinophagaceae</taxon>
        <taxon>Arachidicoccus</taxon>
    </lineage>
</organism>
<sequence>MLDQDTKRRIDTARDILVGKLPNPQAQVEQITIAMIYKFMDDMDKEAMEFGGEATFFTGEFEKYSWTKIFDPKLGGFEMLALYGEAIVKLNQNPSIPQLFRDIFKNAFLPYRDPETLKMFLKIINEFHYDHSEKLGDAFEYLLSVLGSQGDAGQFRTPRHIIDFMVAIMQPKKEESICDPACGTAGFLISSYKHILSENTKKNKGDLLTPDDRKKLINNFVGYDISAEMVRLSLVNLYLHGFTTPKIFEYDTLTSEDRWGDYFDIILANPPFMTPKGGIRPHKKFAMQANRSEVLFVDYIMEHINPTTGRAAIIVPEGIIFQSATAYKALRKLLVDKNFLYGVISLPAGIFQPYSGVKTSILLLDKSLAKKTDKMLFVKLENDGFGLGAQRKELATSDLPDAVNFIKQYNTALRNDDFSTVDLENLPLSSLIIEKSKISDNEDYILSADRYRETIKQNTKWEYEKLGDVCKTSSGGTPLRSHPEFYENGTIPWLKSGEVAQGYIYNSEEFITEEALAMSSAKLFPVDTVLLAMYGATAGQVGILKFPASTNQAVCGIFPGDKFIPEFLYLILKSKKEYLISQSSGGAQPNISQGIIKDLLIPVPPISIQREIVAKIDVYDKIISGAKQVTENYKPEIDINPEWEMVGLGSICENFDSQRKPVTASDRKEGIYPYYGASGIVDYVDDFIFDDDYLLVSEDGANLLARVTPIAFPISGKVWVNNHAHILKFKNKTTQFYIEIFLNSIDISQYVTGAAQPKLNQQNLNRISVPLPTLPEQEIIVASIEKQQQLVNANKELVQIFEQKIKDEINKLWAE</sequence>
<evidence type="ECO:0000256" key="7">
    <source>
        <dbReference type="ARBA" id="ARBA00022747"/>
    </source>
</evidence>
<dbReference type="Proteomes" id="UP000266118">
    <property type="component" value="Chromosome"/>
</dbReference>
<dbReference type="AlphaFoldDB" id="A0A386HMD2"/>
<dbReference type="Gene3D" id="3.40.50.150">
    <property type="entry name" value="Vaccinia Virus protein VP39"/>
    <property type="match status" value="1"/>
</dbReference>
<dbReference type="GO" id="GO:0004519">
    <property type="term" value="F:endonuclease activity"/>
    <property type="evidence" value="ECO:0007669"/>
    <property type="project" value="UniProtKB-KW"/>
</dbReference>
<dbReference type="PANTHER" id="PTHR42933">
    <property type="entry name" value="SLR6095 PROTEIN"/>
    <property type="match status" value="1"/>
</dbReference>
<evidence type="ECO:0000256" key="4">
    <source>
        <dbReference type="ARBA" id="ARBA00022603"/>
    </source>
</evidence>
<dbReference type="InterPro" id="IPR038333">
    <property type="entry name" value="T1MK-like_N_sf"/>
</dbReference>
<dbReference type="Pfam" id="PF02384">
    <property type="entry name" value="N6_Mtase"/>
    <property type="match status" value="1"/>
</dbReference>
<dbReference type="InterPro" id="IPR051537">
    <property type="entry name" value="DNA_Adenine_Mtase"/>
</dbReference>
<dbReference type="GO" id="GO:0008170">
    <property type="term" value="F:N-methyltransferase activity"/>
    <property type="evidence" value="ECO:0007669"/>
    <property type="project" value="InterPro"/>
</dbReference>
<dbReference type="PROSITE" id="PS00092">
    <property type="entry name" value="N6_MTASE"/>
    <property type="match status" value="1"/>
</dbReference>
<dbReference type="CDD" id="cd17515">
    <property type="entry name" value="RMtype1_S_MjaORF132P_Sau1132ORF3780P-TRD1-CR1_like"/>
    <property type="match status" value="1"/>
</dbReference>
<dbReference type="EC" id="2.1.1.72" evidence="3"/>
<reference evidence="12 13" key="1">
    <citation type="submission" date="2018-09" db="EMBL/GenBank/DDBJ databases">
        <title>Arachidicoccus sp. nov., a bacterium isolated from soil.</title>
        <authorList>
            <person name="Weon H.-Y."/>
            <person name="Kwon S.-W."/>
            <person name="Lee S.A."/>
        </authorList>
    </citation>
    <scope>NUCLEOTIDE SEQUENCE [LARGE SCALE GENOMIC DNA]</scope>
    <source>
        <strain evidence="12 13">KIS59-12</strain>
    </source>
</reference>
<evidence type="ECO:0000313" key="13">
    <source>
        <dbReference type="Proteomes" id="UP000266118"/>
    </source>
</evidence>
<evidence type="ECO:0000256" key="5">
    <source>
        <dbReference type="ARBA" id="ARBA00022679"/>
    </source>
</evidence>
<dbReference type="Gene3D" id="3.90.220.20">
    <property type="entry name" value="DNA methylase specificity domains"/>
    <property type="match status" value="2"/>
</dbReference>
<feature type="domain" description="Type I restriction modification DNA specificity" evidence="10">
    <location>
        <begin position="642"/>
        <end position="788"/>
    </location>
</feature>
<proteinExistence type="inferred from homology"/>
<dbReference type="CDD" id="cd17262">
    <property type="entry name" value="RMtype1_S_Aco12261I-TRD2-CR2"/>
    <property type="match status" value="1"/>
</dbReference>
<dbReference type="InterPro" id="IPR044946">
    <property type="entry name" value="Restrct_endonuc_typeI_TRD_sf"/>
</dbReference>
<keyword evidence="6" id="KW-0949">S-adenosyl-L-methionine</keyword>
<protein>
    <recommendedName>
        <fullName evidence="3">site-specific DNA-methyltransferase (adenine-specific)</fullName>
        <ecNumber evidence="3">2.1.1.72</ecNumber>
    </recommendedName>
</protein>
<dbReference type="InterPro" id="IPR003356">
    <property type="entry name" value="DNA_methylase_A-5"/>
</dbReference>
<evidence type="ECO:0000256" key="8">
    <source>
        <dbReference type="ARBA" id="ARBA00023125"/>
    </source>
</evidence>
<keyword evidence="7" id="KW-0680">Restriction system</keyword>
<dbReference type="OrthoDB" id="9814572at2"/>